<name>A0ABZ1C4F2_9BACT</name>
<dbReference type="Gene3D" id="2.40.160.20">
    <property type="match status" value="1"/>
</dbReference>
<keyword evidence="3" id="KW-1185">Reference proteome</keyword>
<organism evidence="2 3">
    <name type="scientific">Actomonas aquatica</name>
    <dbReference type="NCBI Taxonomy" id="2866162"/>
    <lineage>
        <taxon>Bacteria</taxon>
        <taxon>Pseudomonadati</taxon>
        <taxon>Verrucomicrobiota</taxon>
        <taxon>Opitutia</taxon>
        <taxon>Opitutales</taxon>
        <taxon>Opitutaceae</taxon>
        <taxon>Actomonas</taxon>
    </lineage>
</organism>
<feature type="chain" id="PRO_5045348617" evidence="1">
    <location>
        <begin position="24"/>
        <end position="209"/>
    </location>
</feature>
<dbReference type="PANTHER" id="PTHR36920:SF1">
    <property type="entry name" value="OUTER MEMBRANE PROTEIN W"/>
    <property type="match status" value="1"/>
</dbReference>
<evidence type="ECO:0000313" key="2">
    <source>
        <dbReference type="EMBL" id="WRQ86326.1"/>
    </source>
</evidence>
<dbReference type="RefSeq" id="WP_221031254.1">
    <property type="nucleotide sequence ID" value="NZ_CP139781.1"/>
</dbReference>
<dbReference type="SUPFAM" id="SSF56925">
    <property type="entry name" value="OMPA-like"/>
    <property type="match status" value="1"/>
</dbReference>
<protein>
    <submittedName>
        <fullName evidence="2">OmpW family outer membrane protein</fullName>
    </submittedName>
</protein>
<gene>
    <name evidence="2" type="ORF">K1X11_016035</name>
</gene>
<reference evidence="2 3" key="1">
    <citation type="submission" date="2021-08" db="EMBL/GenBank/DDBJ databases">
        <authorList>
            <person name="Zhang D."/>
            <person name="Zhang A."/>
            <person name="Wang L."/>
        </authorList>
    </citation>
    <scope>NUCLEOTIDE SEQUENCE [LARGE SCALE GENOMIC DNA]</scope>
    <source>
        <strain evidence="2 3">WL0086</strain>
    </source>
</reference>
<reference evidence="2 3" key="2">
    <citation type="submission" date="2023-12" db="EMBL/GenBank/DDBJ databases">
        <title>Description of an unclassified Opitutus bacterium of Verrucomicrobiota.</title>
        <authorList>
            <person name="Zhang D.-F."/>
        </authorList>
    </citation>
    <scope>NUCLEOTIDE SEQUENCE [LARGE SCALE GENOMIC DNA]</scope>
    <source>
        <strain evidence="2 3">WL0086</strain>
    </source>
</reference>
<evidence type="ECO:0000256" key="1">
    <source>
        <dbReference type="SAM" id="SignalP"/>
    </source>
</evidence>
<evidence type="ECO:0000313" key="3">
    <source>
        <dbReference type="Proteomes" id="UP000738431"/>
    </source>
</evidence>
<dbReference type="InterPro" id="IPR005618">
    <property type="entry name" value="OMPW"/>
</dbReference>
<proteinExistence type="predicted"/>
<dbReference type="Pfam" id="PF03922">
    <property type="entry name" value="OmpW"/>
    <property type="match status" value="1"/>
</dbReference>
<keyword evidence="1" id="KW-0732">Signal</keyword>
<dbReference type="EMBL" id="CP139781">
    <property type="protein sequence ID" value="WRQ86326.1"/>
    <property type="molecule type" value="Genomic_DNA"/>
</dbReference>
<dbReference type="InterPro" id="IPR011250">
    <property type="entry name" value="OMP/PagP_B-barrel"/>
</dbReference>
<dbReference type="PANTHER" id="PTHR36920">
    <property type="match status" value="1"/>
</dbReference>
<sequence>MNFSRLALGALALGLATASSVFAAGPWSVRLRATYLETVDQSPAFSALGINFADDAVIVSDKFIPEIDIDYAFNDVLSAELVLTIPQKHRVDLAGVGRLGSFKHLPPTLLLQYHPKVSDTFQPYLGVGVNFTLIFDDNLVVAGVPLALEDYSVGLAAQAGFDVRVNDRWSFNVDVKRAAIRSDVLAGAAKLTTAKLDPWLYAVGMKYDF</sequence>
<dbReference type="Proteomes" id="UP000738431">
    <property type="component" value="Chromosome"/>
</dbReference>
<feature type="signal peptide" evidence="1">
    <location>
        <begin position="1"/>
        <end position="23"/>
    </location>
</feature>
<accession>A0ABZ1C4F2</accession>